<dbReference type="STRING" id="157652.A0A371F298"/>
<dbReference type="CDD" id="cd01647">
    <property type="entry name" value="RT_LTR"/>
    <property type="match status" value="1"/>
</dbReference>
<gene>
    <name evidence="1" type="ORF">CR513_48103</name>
</gene>
<organism evidence="1 2">
    <name type="scientific">Mucuna pruriens</name>
    <name type="common">Velvet bean</name>
    <name type="synonym">Dolichos pruriens</name>
    <dbReference type="NCBI Taxonomy" id="157652"/>
    <lineage>
        <taxon>Eukaryota</taxon>
        <taxon>Viridiplantae</taxon>
        <taxon>Streptophyta</taxon>
        <taxon>Embryophyta</taxon>
        <taxon>Tracheophyta</taxon>
        <taxon>Spermatophyta</taxon>
        <taxon>Magnoliopsida</taxon>
        <taxon>eudicotyledons</taxon>
        <taxon>Gunneridae</taxon>
        <taxon>Pentapetalae</taxon>
        <taxon>rosids</taxon>
        <taxon>fabids</taxon>
        <taxon>Fabales</taxon>
        <taxon>Fabaceae</taxon>
        <taxon>Papilionoideae</taxon>
        <taxon>50 kb inversion clade</taxon>
        <taxon>NPAAA clade</taxon>
        <taxon>indigoferoid/millettioid clade</taxon>
        <taxon>Phaseoleae</taxon>
        <taxon>Mucuna</taxon>
    </lineage>
</organism>
<dbReference type="Gene3D" id="3.30.70.270">
    <property type="match status" value="1"/>
</dbReference>
<proteinExistence type="predicted"/>
<sequence length="232" mass="27157">MFYKLLSPHCTLRFRSNLFVHITLLHVFKLLVSSLKYDLIINTPINSSSIRCYSWYGLISTNHVLINYYDKSIVFGKPDMIASNVPIVKDFPEVFPKDMTPLELVEFKKNLEELLEKQIMRPSVSPCRALVLLMKKKDESMRLSLIDKVIKNRYPLPRINNLMDQLFGACMFCKIDLRSGYHQICIKSNDIPKIAFRTCYCHYEYMVILFGVTDLPSVFMEYRSFIPTWIAS</sequence>
<evidence type="ECO:0000313" key="1">
    <source>
        <dbReference type="EMBL" id="RDX72419.1"/>
    </source>
</evidence>
<dbReference type="EMBL" id="QJKJ01010915">
    <property type="protein sequence ID" value="RDX72419.1"/>
    <property type="molecule type" value="Genomic_DNA"/>
</dbReference>
<dbReference type="AlphaFoldDB" id="A0A371F298"/>
<dbReference type="Gene3D" id="3.10.10.10">
    <property type="entry name" value="HIV Type 1 Reverse Transcriptase, subunit A, domain 1"/>
    <property type="match status" value="1"/>
</dbReference>
<name>A0A371F298_MUCPR</name>
<dbReference type="InterPro" id="IPR043128">
    <property type="entry name" value="Rev_trsase/Diguanyl_cyclase"/>
</dbReference>
<comment type="caution">
    <text evidence="1">The sequence shown here is derived from an EMBL/GenBank/DDBJ whole genome shotgun (WGS) entry which is preliminary data.</text>
</comment>
<protein>
    <recommendedName>
        <fullName evidence="3">Reverse transcriptase domain-containing protein</fullName>
    </recommendedName>
</protein>
<dbReference type="PANTHER" id="PTHR24559:SF444">
    <property type="entry name" value="REVERSE TRANSCRIPTASE DOMAIN-CONTAINING PROTEIN"/>
    <property type="match status" value="1"/>
</dbReference>
<dbReference type="Proteomes" id="UP000257109">
    <property type="component" value="Unassembled WGS sequence"/>
</dbReference>
<dbReference type="SUPFAM" id="SSF56672">
    <property type="entry name" value="DNA/RNA polymerases"/>
    <property type="match status" value="1"/>
</dbReference>
<keyword evidence="2" id="KW-1185">Reference proteome</keyword>
<dbReference type="PANTHER" id="PTHR24559">
    <property type="entry name" value="TRANSPOSON TY3-I GAG-POL POLYPROTEIN"/>
    <property type="match status" value="1"/>
</dbReference>
<accession>A0A371F298</accession>
<dbReference type="InterPro" id="IPR043502">
    <property type="entry name" value="DNA/RNA_pol_sf"/>
</dbReference>
<reference evidence="1" key="1">
    <citation type="submission" date="2018-05" db="EMBL/GenBank/DDBJ databases">
        <title>Draft genome of Mucuna pruriens seed.</title>
        <authorList>
            <person name="Nnadi N.E."/>
            <person name="Vos R."/>
            <person name="Hasami M.H."/>
            <person name="Devisetty U.K."/>
            <person name="Aguiy J.C."/>
        </authorList>
    </citation>
    <scope>NUCLEOTIDE SEQUENCE [LARGE SCALE GENOMIC DNA]</scope>
    <source>
        <strain evidence="1">JCA_2017</strain>
    </source>
</reference>
<dbReference type="InterPro" id="IPR053134">
    <property type="entry name" value="RNA-dir_DNA_polymerase"/>
</dbReference>
<evidence type="ECO:0000313" key="2">
    <source>
        <dbReference type="Proteomes" id="UP000257109"/>
    </source>
</evidence>
<evidence type="ECO:0008006" key="3">
    <source>
        <dbReference type="Google" id="ProtNLM"/>
    </source>
</evidence>
<feature type="non-terminal residue" evidence="1">
    <location>
        <position position="1"/>
    </location>
</feature>
<dbReference type="OrthoDB" id="2431547at2759"/>